<dbReference type="AlphaFoldDB" id="A0A9J5YFM3"/>
<sequence length="59" mass="6637">MTSVGVTIIINSGDLVQAFDTPIRYVGKTITGETIAFRTLKMLVKRADQKCKSYQMRKL</sequence>
<evidence type="ECO:0000313" key="2">
    <source>
        <dbReference type="Proteomes" id="UP000824120"/>
    </source>
</evidence>
<proteinExistence type="predicted"/>
<gene>
    <name evidence="1" type="ORF">H5410_030419</name>
</gene>
<evidence type="ECO:0000313" key="1">
    <source>
        <dbReference type="EMBL" id="KAG5599049.1"/>
    </source>
</evidence>
<protein>
    <submittedName>
        <fullName evidence="1">Uncharacterized protein</fullName>
    </submittedName>
</protein>
<dbReference type="EMBL" id="JACXVP010000006">
    <property type="protein sequence ID" value="KAG5599049.1"/>
    <property type="molecule type" value="Genomic_DNA"/>
</dbReference>
<keyword evidence="2" id="KW-1185">Reference proteome</keyword>
<organism evidence="1 2">
    <name type="scientific">Solanum commersonii</name>
    <name type="common">Commerson's wild potato</name>
    <name type="synonym">Commerson's nightshade</name>
    <dbReference type="NCBI Taxonomy" id="4109"/>
    <lineage>
        <taxon>Eukaryota</taxon>
        <taxon>Viridiplantae</taxon>
        <taxon>Streptophyta</taxon>
        <taxon>Embryophyta</taxon>
        <taxon>Tracheophyta</taxon>
        <taxon>Spermatophyta</taxon>
        <taxon>Magnoliopsida</taxon>
        <taxon>eudicotyledons</taxon>
        <taxon>Gunneridae</taxon>
        <taxon>Pentapetalae</taxon>
        <taxon>asterids</taxon>
        <taxon>lamiids</taxon>
        <taxon>Solanales</taxon>
        <taxon>Solanaceae</taxon>
        <taxon>Solanoideae</taxon>
        <taxon>Solaneae</taxon>
        <taxon>Solanum</taxon>
    </lineage>
</organism>
<accession>A0A9J5YFM3</accession>
<reference evidence="1 2" key="1">
    <citation type="submission" date="2020-09" db="EMBL/GenBank/DDBJ databases">
        <title>De no assembly of potato wild relative species, Solanum commersonii.</title>
        <authorList>
            <person name="Cho K."/>
        </authorList>
    </citation>
    <scope>NUCLEOTIDE SEQUENCE [LARGE SCALE GENOMIC DNA]</scope>
    <source>
        <strain evidence="1">LZ3.2</strain>
        <tissue evidence="1">Leaf</tissue>
    </source>
</reference>
<comment type="caution">
    <text evidence="1">The sequence shown here is derived from an EMBL/GenBank/DDBJ whole genome shotgun (WGS) entry which is preliminary data.</text>
</comment>
<dbReference type="Proteomes" id="UP000824120">
    <property type="component" value="Chromosome 6"/>
</dbReference>
<name>A0A9J5YFM3_SOLCO</name>